<dbReference type="PANTHER" id="PTHR24305:SF232">
    <property type="entry name" value="P450, PUTATIVE (EUROFUNG)-RELATED"/>
    <property type="match status" value="1"/>
</dbReference>
<dbReference type="AlphaFoldDB" id="A0A6A5Z8X1"/>
<dbReference type="InterPro" id="IPR001128">
    <property type="entry name" value="Cyt_P450"/>
</dbReference>
<evidence type="ECO:0000256" key="4">
    <source>
        <dbReference type="ARBA" id="ARBA00023004"/>
    </source>
</evidence>
<evidence type="ECO:0000256" key="5">
    <source>
        <dbReference type="PIRSR" id="PIRSR602403-1"/>
    </source>
</evidence>
<dbReference type="OrthoDB" id="3934656at2759"/>
<dbReference type="PANTHER" id="PTHR24305">
    <property type="entry name" value="CYTOCHROME P450"/>
    <property type="match status" value="1"/>
</dbReference>
<dbReference type="InterPro" id="IPR036396">
    <property type="entry name" value="Cyt_P450_sf"/>
</dbReference>
<comment type="cofactor">
    <cofactor evidence="1 5">
        <name>heme</name>
        <dbReference type="ChEBI" id="CHEBI:30413"/>
    </cofactor>
</comment>
<dbReference type="Pfam" id="PF00067">
    <property type="entry name" value="p450"/>
    <property type="match status" value="1"/>
</dbReference>
<proteinExistence type="inferred from homology"/>
<name>A0A6A5Z8X1_9PLEO</name>
<dbReference type="PRINTS" id="PR00465">
    <property type="entry name" value="EP450IV"/>
</dbReference>
<dbReference type="InterPro" id="IPR002403">
    <property type="entry name" value="Cyt_P450_E_grp-IV"/>
</dbReference>
<gene>
    <name evidence="6" type="ORF">BDV96DRAFT_492163</name>
</gene>
<dbReference type="GO" id="GO:0020037">
    <property type="term" value="F:heme binding"/>
    <property type="evidence" value="ECO:0007669"/>
    <property type="project" value="InterPro"/>
</dbReference>
<evidence type="ECO:0000256" key="3">
    <source>
        <dbReference type="ARBA" id="ARBA00022723"/>
    </source>
</evidence>
<keyword evidence="5" id="KW-0349">Heme</keyword>
<dbReference type="SUPFAM" id="SSF48264">
    <property type="entry name" value="Cytochrome P450"/>
    <property type="match status" value="1"/>
</dbReference>
<accession>A0A6A5Z8X1</accession>
<evidence type="ECO:0000313" key="7">
    <source>
        <dbReference type="Proteomes" id="UP000799770"/>
    </source>
</evidence>
<evidence type="ECO:0000256" key="1">
    <source>
        <dbReference type="ARBA" id="ARBA00001971"/>
    </source>
</evidence>
<dbReference type="Gene3D" id="1.10.630.10">
    <property type="entry name" value="Cytochrome P450"/>
    <property type="match status" value="1"/>
</dbReference>
<dbReference type="InterPro" id="IPR050121">
    <property type="entry name" value="Cytochrome_P450_monoxygenase"/>
</dbReference>
<dbReference type="PRINTS" id="PR00385">
    <property type="entry name" value="P450"/>
</dbReference>
<keyword evidence="3 5" id="KW-0479">Metal-binding</keyword>
<sequence>MSFLLGVRTVIALPIVLLASLVKMVSLISLLRRWNSPLSEIPGPRLASWTRLWWIKVLYSGQADAELVKLHKKYGSIVRIGPKTVVVSDPETTRRILAVGSRFTRGPWFDSLRLDPDQTTVVSERDPKKHQELRYVLSAGLSGKDICSVETIVDDHIQGWMRILNTKQSTFDEKVVKVDLSQAIPFLTLDIIAHLCLGASFRCLETDTDQYGFLDALQTGMIAQPYLGSLLELKKLLFTVGRPAFIRSRLFPNANNPKGLGRVMQFIREIVERRMAQGPRNEAKVDMLDSFFARGLSPDQATSELLVVLSSGVGATAYAIQGIIRCVIENPNAQRKLQQDIDHVVSSENCGPRDVVNESVIKRMSYLQACITEGLRLYPPVSLLRERVVPPEGDYMHGYRIPGGTFIGLNGPASKLHPVYGSDVEDFRPERWLINDETQLKQMARNMELVFGYGASKCLGVNLAYTELNKIIFELFRNHDLRLADPEHPWKARGDFILSDFHVVASRRN</sequence>
<dbReference type="Proteomes" id="UP000799770">
    <property type="component" value="Unassembled WGS sequence"/>
</dbReference>
<comment type="similarity">
    <text evidence="2">Belongs to the cytochrome P450 family.</text>
</comment>
<evidence type="ECO:0000256" key="2">
    <source>
        <dbReference type="ARBA" id="ARBA00010617"/>
    </source>
</evidence>
<keyword evidence="4 5" id="KW-0408">Iron</keyword>
<dbReference type="GO" id="GO:0004497">
    <property type="term" value="F:monooxygenase activity"/>
    <property type="evidence" value="ECO:0007669"/>
    <property type="project" value="InterPro"/>
</dbReference>
<evidence type="ECO:0000313" key="6">
    <source>
        <dbReference type="EMBL" id="KAF2115745.1"/>
    </source>
</evidence>
<organism evidence="6 7">
    <name type="scientific">Lophiotrema nucula</name>
    <dbReference type="NCBI Taxonomy" id="690887"/>
    <lineage>
        <taxon>Eukaryota</taxon>
        <taxon>Fungi</taxon>
        <taxon>Dikarya</taxon>
        <taxon>Ascomycota</taxon>
        <taxon>Pezizomycotina</taxon>
        <taxon>Dothideomycetes</taxon>
        <taxon>Pleosporomycetidae</taxon>
        <taxon>Pleosporales</taxon>
        <taxon>Lophiotremataceae</taxon>
        <taxon>Lophiotrema</taxon>
    </lineage>
</organism>
<feature type="binding site" description="axial binding residue" evidence="5">
    <location>
        <position position="458"/>
    </location>
    <ligand>
        <name>heme</name>
        <dbReference type="ChEBI" id="CHEBI:30413"/>
    </ligand>
    <ligandPart>
        <name>Fe</name>
        <dbReference type="ChEBI" id="CHEBI:18248"/>
    </ligandPart>
</feature>
<dbReference type="EMBL" id="ML977322">
    <property type="protein sequence ID" value="KAF2115745.1"/>
    <property type="molecule type" value="Genomic_DNA"/>
</dbReference>
<keyword evidence="7" id="KW-1185">Reference proteome</keyword>
<dbReference type="GO" id="GO:0005506">
    <property type="term" value="F:iron ion binding"/>
    <property type="evidence" value="ECO:0007669"/>
    <property type="project" value="InterPro"/>
</dbReference>
<protein>
    <submittedName>
        <fullName evidence="6">Cytochrome P450</fullName>
    </submittedName>
</protein>
<dbReference type="GO" id="GO:0016705">
    <property type="term" value="F:oxidoreductase activity, acting on paired donors, with incorporation or reduction of molecular oxygen"/>
    <property type="evidence" value="ECO:0007669"/>
    <property type="project" value="InterPro"/>
</dbReference>
<reference evidence="6" key="1">
    <citation type="journal article" date="2020" name="Stud. Mycol.">
        <title>101 Dothideomycetes genomes: a test case for predicting lifestyles and emergence of pathogens.</title>
        <authorList>
            <person name="Haridas S."/>
            <person name="Albert R."/>
            <person name="Binder M."/>
            <person name="Bloem J."/>
            <person name="Labutti K."/>
            <person name="Salamov A."/>
            <person name="Andreopoulos B."/>
            <person name="Baker S."/>
            <person name="Barry K."/>
            <person name="Bills G."/>
            <person name="Bluhm B."/>
            <person name="Cannon C."/>
            <person name="Castanera R."/>
            <person name="Culley D."/>
            <person name="Daum C."/>
            <person name="Ezra D."/>
            <person name="Gonzalez J."/>
            <person name="Henrissat B."/>
            <person name="Kuo A."/>
            <person name="Liang C."/>
            <person name="Lipzen A."/>
            <person name="Lutzoni F."/>
            <person name="Magnuson J."/>
            <person name="Mondo S."/>
            <person name="Nolan M."/>
            <person name="Ohm R."/>
            <person name="Pangilinan J."/>
            <person name="Park H.-J."/>
            <person name="Ramirez L."/>
            <person name="Alfaro M."/>
            <person name="Sun H."/>
            <person name="Tritt A."/>
            <person name="Yoshinaga Y."/>
            <person name="Zwiers L.-H."/>
            <person name="Turgeon B."/>
            <person name="Goodwin S."/>
            <person name="Spatafora J."/>
            <person name="Crous P."/>
            <person name="Grigoriev I."/>
        </authorList>
    </citation>
    <scope>NUCLEOTIDE SEQUENCE</scope>
    <source>
        <strain evidence="6">CBS 627.86</strain>
    </source>
</reference>